<feature type="region of interest" description="Disordered" evidence="1">
    <location>
        <begin position="69"/>
        <end position="141"/>
    </location>
</feature>
<accession>A0AAV7PXA5</accession>
<evidence type="ECO:0000313" key="2">
    <source>
        <dbReference type="EMBL" id="KAJ1131569.1"/>
    </source>
</evidence>
<evidence type="ECO:0000313" key="3">
    <source>
        <dbReference type="Proteomes" id="UP001066276"/>
    </source>
</evidence>
<feature type="compositionally biased region" description="Basic residues" evidence="1">
    <location>
        <begin position="69"/>
        <end position="84"/>
    </location>
</feature>
<gene>
    <name evidence="2" type="ORF">NDU88_009904</name>
</gene>
<keyword evidence="3" id="KW-1185">Reference proteome</keyword>
<reference evidence="2" key="1">
    <citation type="journal article" date="2022" name="bioRxiv">
        <title>Sequencing and chromosome-scale assembly of the giantPleurodeles waltlgenome.</title>
        <authorList>
            <person name="Brown T."/>
            <person name="Elewa A."/>
            <person name="Iarovenko S."/>
            <person name="Subramanian E."/>
            <person name="Araus A.J."/>
            <person name="Petzold A."/>
            <person name="Susuki M."/>
            <person name="Suzuki K.-i.T."/>
            <person name="Hayashi T."/>
            <person name="Toyoda A."/>
            <person name="Oliveira C."/>
            <person name="Osipova E."/>
            <person name="Leigh N.D."/>
            <person name="Simon A."/>
            <person name="Yun M.H."/>
        </authorList>
    </citation>
    <scope>NUCLEOTIDE SEQUENCE</scope>
    <source>
        <strain evidence="2">20211129_DDA</strain>
        <tissue evidence="2">Liver</tissue>
    </source>
</reference>
<proteinExistence type="predicted"/>
<organism evidence="2 3">
    <name type="scientific">Pleurodeles waltl</name>
    <name type="common">Iberian ribbed newt</name>
    <dbReference type="NCBI Taxonomy" id="8319"/>
    <lineage>
        <taxon>Eukaryota</taxon>
        <taxon>Metazoa</taxon>
        <taxon>Chordata</taxon>
        <taxon>Craniata</taxon>
        <taxon>Vertebrata</taxon>
        <taxon>Euteleostomi</taxon>
        <taxon>Amphibia</taxon>
        <taxon>Batrachia</taxon>
        <taxon>Caudata</taxon>
        <taxon>Salamandroidea</taxon>
        <taxon>Salamandridae</taxon>
        <taxon>Pleurodelinae</taxon>
        <taxon>Pleurodeles</taxon>
    </lineage>
</organism>
<dbReference type="AlphaFoldDB" id="A0AAV7PXA5"/>
<protein>
    <submittedName>
        <fullName evidence="2">Uncharacterized protein</fullName>
    </submittedName>
</protein>
<dbReference type="EMBL" id="JANPWB010000011">
    <property type="protein sequence ID" value="KAJ1131569.1"/>
    <property type="molecule type" value="Genomic_DNA"/>
</dbReference>
<comment type="caution">
    <text evidence="2">The sequence shown here is derived from an EMBL/GenBank/DDBJ whole genome shotgun (WGS) entry which is preliminary data.</text>
</comment>
<name>A0AAV7PXA5_PLEWA</name>
<feature type="compositionally biased region" description="Polar residues" evidence="1">
    <location>
        <begin position="94"/>
        <end position="106"/>
    </location>
</feature>
<evidence type="ECO:0000256" key="1">
    <source>
        <dbReference type="SAM" id="MobiDB-lite"/>
    </source>
</evidence>
<dbReference type="Proteomes" id="UP001066276">
    <property type="component" value="Chromosome 7"/>
</dbReference>
<sequence length="141" mass="15335">MASVAHLVPQPWLGSDEACVAAVPEKVEYNVQDRRQWAACPPQGYLPACRLWAAMGPVGMADSVLLRRSRRPPLPRGKMKGVVRRKAEGHGAPSSLSPPQGSNNPGSHLRWVGEGNDGFRKHSRWVMAPPTSPGTIQRAEL</sequence>